<proteinExistence type="predicted"/>
<accession>A0A9P7Q587</accession>
<evidence type="ECO:0008006" key="4">
    <source>
        <dbReference type="Google" id="ProtNLM"/>
    </source>
</evidence>
<keyword evidence="3" id="KW-1185">Reference proteome</keyword>
<evidence type="ECO:0000313" key="3">
    <source>
        <dbReference type="Proteomes" id="UP000732380"/>
    </source>
</evidence>
<gene>
    <name evidence="2" type="ORF">E4U13_007979</name>
</gene>
<evidence type="ECO:0000256" key="1">
    <source>
        <dbReference type="SAM" id="SignalP"/>
    </source>
</evidence>
<name>A0A9P7Q587_9HYPO</name>
<reference evidence="2 3" key="1">
    <citation type="journal article" date="2020" name="bioRxiv">
        <title>Whole genome comparisons of ergot fungi reveals the divergence and evolution of species within the genus Claviceps are the result of varying mechanisms driving genome evolution and host range expansion.</title>
        <authorList>
            <person name="Wyka S.A."/>
            <person name="Mondo S.J."/>
            <person name="Liu M."/>
            <person name="Dettman J."/>
            <person name="Nalam V."/>
            <person name="Broders K.D."/>
        </authorList>
    </citation>
    <scope>NUCLEOTIDE SEQUENCE [LARGE SCALE GENOMIC DNA]</scope>
    <source>
        <strain evidence="2 3">LM576</strain>
    </source>
</reference>
<keyword evidence="1" id="KW-0732">Signal</keyword>
<comment type="caution">
    <text evidence="2">The sequence shown here is derived from an EMBL/GenBank/DDBJ whole genome shotgun (WGS) entry which is preliminary data.</text>
</comment>
<sequence length="114" mass="12346">MHALSLLALLLPIVAVNGYTQCDCQTASDDGKWKFDPVLTHWVCYHSYGNHALWSETEQRCVANQGATLDGDAWQQMCIAAGVQNGYYAFDNTGAPITNVPAMMVGHAAGQCPK</sequence>
<protein>
    <recommendedName>
        <fullName evidence="4">C-type lectin domain-containing protein</fullName>
    </recommendedName>
</protein>
<organism evidence="2 3">
    <name type="scientific">Claviceps humidiphila</name>
    <dbReference type="NCBI Taxonomy" id="1294629"/>
    <lineage>
        <taxon>Eukaryota</taxon>
        <taxon>Fungi</taxon>
        <taxon>Dikarya</taxon>
        <taxon>Ascomycota</taxon>
        <taxon>Pezizomycotina</taxon>
        <taxon>Sordariomycetes</taxon>
        <taxon>Hypocreomycetidae</taxon>
        <taxon>Hypocreales</taxon>
        <taxon>Clavicipitaceae</taxon>
        <taxon>Claviceps</taxon>
    </lineage>
</organism>
<dbReference type="AlphaFoldDB" id="A0A9P7Q587"/>
<feature type="signal peptide" evidence="1">
    <location>
        <begin position="1"/>
        <end position="18"/>
    </location>
</feature>
<dbReference type="Proteomes" id="UP000732380">
    <property type="component" value="Unassembled WGS sequence"/>
</dbReference>
<evidence type="ECO:0000313" key="2">
    <source>
        <dbReference type="EMBL" id="KAG6119134.1"/>
    </source>
</evidence>
<feature type="chain" id="PRO_5040226766" description="C-type lectin domain-containing protein" evidence="1">
    <location>
        <begin position="19"/>
        <end position="114"/>
    </location>
</feature>
<dbReference type="EMBL" id="SRQM01000085">
    <property type="protein sequence ID" value="KAG6119134.1"/>
    <property type="molecule type" value="Genomic_DNA"/>
</dbReference>